<comment type="subcellular location">
    <subcellularLocation>
        <location evidence="1">Membrane</location>
        <topology evidence="1">Single-pass membrane protein</topology>
    </subcellularLocation>
</comment>
<dbReference type="InterPro" id="IPR029016">
    <property type="entry name" value="GAF-like_dom_sf"/>
</dbReference>
<dbReference type="InterPro" id="IPR027417">
    <property type="entry name" value="P-loop_NTPase"/>
</dbReference>
<dbReference type="Gene3D" id="3.40.50.300">
    <property type="entry name" value="P-loop containing nucleotide triphosphate hydrolases"/>
    <property type="match status" value="1"/>
</dbReference>
<dbReference type="InterPro" id="IPR000719">
    <property type="entry name" value="Prot_kinase_dom"/>
</dbReference>
<dbReference type="Gene3D" id="3.30.450.40">
    <property type="match status" value="1"/>
</dbReference>
<dbReference type="SMART" id="SM00044">
    <property type="entry name" value="CYCc"/>
    <property type="match status" value="1"/>
</dbReference>
<dbReference type="CDD" id="cd07302">
    <property type="entry name" value="CHD"/>
    <property type="match status" value="1"/>
</dbReference>
<dbReference type="SUPFAM" id="SSF55073">
    <property type="entry name" value="Nucleotide cyclase"/>
    <property type="match status" value="1"/>
</dbReference>
<feature type="domain" description="Guanylate cyclase" evidence="3">
    <location>
        <begin position="1553"/>
        <end position="1679"/>
    </location>
</feature>
<evidence type="ECO:0000313" key="4">
    <source>
        <dbReference type="EMBL" id="MBN7813668.1"/>
    </source>
</evidence>
<dbReference type="InterPro" id="IPR053159">
    <property type="entry name" value="Hybrid_Histidine_Kinase"/>
</dbReference>
<dbReference type="SMART" id="SM00065">
    <property type="entry name" value="GAF"/>
    <property type="match status" value="1"/>
</dbReference>
<dbReference type="RefSeq" id="WP_206580441.1">
    <property type="nucleotide sequence ID" value="NZ_JAFKCT010000018.1"/>
</dbReference>
<reference evidence="4 5" key="1">
    <citation type="submission" date="2021-03" db="EMBL/GenBank/DDBJ databases">
        <title>novel species isolated from a fishpond in China.</title>
        <authorList>
            <person name="Lu H."/>
            <person name="Cai Z."/>
        </authorList>
    </citation>
    <scope>NUCLEOTIDE SEQUENCE [LARGE SCALE GENOMIC DNA]</scope>
    <source>
        <strain evidence="4 5">H41</strain>
    </source>
</reference>
<keyword evidence="5" id="KW-1185">Reference proteome</keyword>
<dbReference type="SUPFAM" id="SSF56112">
    <property type="entry name" value="Protein kinase-like (PK-like)"/>
    <property type="match status" value="1"/>
</dbReference>
<dbReference type="InterPro" id="IPR003018">
    <property type="entry name" value="GAF"/>
</dbReference>
<dbReference type="Pfam" id="PF13185">
    <property type="entry name" value="GAF_2"/>
    <property type="match status" value="1"/>
</dbReference>
<dbReference type="InterPro" id="IPR029787">
    <property type="entry name" value="Nucleotide_cyclase"/>
</dbReference>
<accession>A0ABS3C971</accession>
<dbReference type="PROSITE" id="PS50125">
    <property type="entry name" value="GUANYLATE_CYCLASE_2"/>
    <property type="match status" value="1"/>
</dbReference>
<comment type="caution">
    <text evidence="4">The sequence shown here is derived from an EMBL/GenBank/DDBJ whole genome shotgun (WGS) entry which is preliminary data.</text>
</comment>
<dbReference type="InterPro" id="IPR011009">
    <property type="entry name" value="Kinase-like_dom_sf"/>
</dbReference>
<organism evidence="4 5">
    <name type="scientific">Algoriphagus oliviformis</name>
    <dbReference type="NCBI Taxonomy" id="2811231"/>
    <lineage>
        <taxon>Bacteria</taxon>
        <taxon>Pseudomonadati</taxon>
        <taxon>Bacteroidota</taxon>
        <taxon>Cytophagia</taxon>
        <taxon>Cytophagales</taxon>
        <taxon>Cyclobacteriaceae</taxon>
        <taxon>Algoriphagus</taxon>
    </lineage>
</organism>
<dbReference type="Pfam" id="PF00069">
    <property type="entry name" value="Pkinase"/>
    <property type="match status" value="1"/>
</dbReference>
<dbReference type="PROSITE" id="PS50011">
    <property type="entry name" value="PROTEIN_KINASE_DOM"/>
    <property type="match status" value="1"/>
</dbReference>
<dbReference type="Gene3D" id="1.10.510.10">
    <property type="entry name" value="Transferase(Phosphotransferase) domain 1"/>
    <property type="match status" value="1"/>
</dbReference>
<dbReference type="CDD" id="cd14014">
    <property type="entry name" value="STKc_PknB_like"/>
    <property type="match status" value="1"/>
</dbReference>
<name>A0ABS3C971_9BACT</name>
<protein>
    <submittedName>
        <fullName evidence="4">AAA family ATPase</fullName>
    </submittedName>
</protein>
<dbReference type="Gene3D" id="3.30.70.1230">
    <property type="entry name" value="Nucleotide cyclase"/>
    <property type="match status" value="1"/>
</dbReference>
<dbReference type="InterPro" id="IPR041664">
    <property type="entry name" value="AAA_16"/>
</dbReference>
<dbReference type="SUPFAM" id="SSF52540">
    <property type="entry name" value="P-loop containing nucleoside triphosphate hydrolases"/>
    <property type="match status" value="1"/>
</dbReference>
<dbReference type="Pfam" id="PF00211">
    <property type="entry name" value="Guanylate_cyc"/>
    <property type="match status" value="1"/>
</dbReference>
<gene>
    <name evidence="4" type="ORF">J0A68_22115</name>
</gene>
<sequence length="1806" mass="203248">MKNLHDRLQTETIPGYIVEGVLGEFFPHLLYSARREKDGALVALKTLSEPYPKKEHLASLRREYQIISKLQDEGIIQAHSLVEYGNGKLAMSLELFGISLAEYIEAQPQRMLPAEQFFAIAIPLVHCIGKMHEKGVIHKDLVPRNILVDPKTLEIRLIDFSAASELSREHQDVALLNNIEGSLPYMAPEQTGRMNRDIDYRTDCYTLGISFFELLCGRLPFEAKDALEWVHCHISRQPPAPSSVNPKVPKMVSDIVEKMMAKNAEDRYQSSFGLAADLAKAQELFQKGATASSVTLAESDVSRLFQVPQKLYGRSEELNRLETYFENTSYGSVEFCLVSGYSGVGKSVLVQELGRSIAKKRGYLIHGKFDQFRQNAPYIALASAFRDLIRQLLGEPKERLDEWSKKITAALDTNGQLIIELIPELELVIGKQPPVQELSPAETQNRFLILFLNFVKVFASEEHPLVIFLDDLQWSDIPTLNLIHRLVTAIELRHVLLIGAFRDNAVDATHPLTLTLEEIKKKREVRQLQLEPLSQYAVNQIVQDTLSCENGRSKELSTILYKKTGGNPFFTIELLKDLHERGVVFFDLKNGRWDWDLEAVKSSENSDSVIDFLVSGQHRLSESTQHILQLAACIGASFDLRTLSIIREASMETTAAELYEAIRANMIIPLNEDYKFVGVAERDWADTSQPQDDGLSDLLNPSYRFQHDRVQQAAYSMIPQEKKQALHLSIGRLILAHSSPKELDETLIDVVGHLNEGRRLVSDPKERKELARLNLDAGVKARHSSAYEAALGYLKISLEMLDPDTWASDYALMWRLSEELQSCFYLTGDWKNADDWTEIMLRHAKTPVEQGLVLAVRTRQYATIGKLPESIKAAYQGLRILGFDLIQVPELEDVAEEVRQVAKNLNGRPVSELIHNPPVSDEKARIASQLLMEIFPAAFLSGTGRMFPYLVLKSVNIALVYGNSPETAFAYAGYAMLLSGYFENPAEGFKYGELAVSLIEKFDDISLRSRIIYVYTMFVHHWSEHWSSMTPWFQKAIKAGYQSGDLLYLAYSAQDCIIWDPKLDLETASCEQRKLLLIVKECEYQDSYDSGTLFLQMQQNFQGLTHGQFSLTDDGFDEMECVSGMLERHFMTGIANYHIYKAEIHLLYNDPEGALPHIIEQEKLMASVMSLPQSVRFYIVSFLVRAMFLPSLEFEEREPVILKMHEALEKMGKWAENCPENFEHLLLLMEAELSGISGSVGDTLALYEQAIRLANQNGFIRDEAMANEMAARFLTRSGLGKAAEGYLLASHYLYYRWGAYRKTQEMEKHYSIFRGSSSYGGSKSSQSTLNAEGTLSSDTLKADFLDMSSVFRASQVISGELVLGKLLKATLQILIENAGAKTGLLVEQKENRLMIVAQDDEEHPEEFHPAHVSKNADPAFLPITLINTALRTKKAIVIGNAREQNPFSSDPYIIGQKPLSIMCVPLSTHNQGNVAVYLENNLTHSAFTEERVKVIKLLATQAAISIENARIYEQQEKLLKAQQHFVPIQFLKHLGHDDIAKVKLGESVAMDMTVLFSDIRNFTPLVELLSPQSVIELLNEYFSRLGRHISEFGGFIDSYSGDEILALFAVPAHQAVDAGISMAKSLWAFNRDSAAKGHPLLKMGIGINTGPLVLGTMGAYDRMQCSVLGDTVNLASRIEQLTKVYGAQLLIGENTFRSLEDPKRYSIRMVDRVAVKGKALAVSLYEVLDAEEPAIREAKEAVQTLLDQGMEAYFKRDFARALDIFSEGVEKAAGDPVFEIFANRAHRYLKTPPQQDWKGYESLSSK</sequence>
<evidence type="ECO:0000259" key="2">
    <source>
        <dbReference type="PROSITE" id="PS50011"/>
    </source>
</evidence>
<dbReference type="SUPFAM" id="SSF55781">
    <property type="entry name" value="GAF domain-like"/>
    <property type="match status" value="1"/>
</dbReference>
<dbReference type="Pfam" id="PF13191">
    <property type="entry name" value="AAA_16"/>
    <property type="match status" value="1"/>
</dbReference>
<dbReference type="PANTHER" id="PTHR43642">
    <property type="entry name" value="HYBRID SIGNAL TRANSDUCTION HISTIDINE KINASE G"/>
    <property type="match status" value="1"/>
</dbReference>
<dbReference type="InterPro" id="IPR001054">
    <property type="entry name" value="A/G_cyclase"/>
</dbReference>
<dbReference type="EMBL" id="JAFKCT010000018">
    <property type="protein sequence ID" value="MBN7813668.1"/>
    <property type="molecule type" value="Genomic_DNA"/>
</dbReference>
<feature type="domain" description="Protein kinase" evidence="2">
    <location>
        <begin position="16"/>
        <end position="285"/>
    </location>
</feature>
<evidence type="ECO:0000256" key="1">
    <source>
        <dbReference type="ARBA" id="ARBA00004167"/>
    </source>
</evidence>
<dbReference type="PANTHER" id="PTHR43642:SF1">
    <property type="entry name" value="HYBRID SIGNAL TRANSDUCTION HISTIDINE KINASE G"/>
    <property type="match status" value="1"/>
</dbReference>
<evidence type="ECO:0000313" key="5">
    <source>
        <dbReference type="Proteomes" id="UP000664317"/>
    </source>
</evidence>
<dbReference type="Proteomes" id="UP000664317">
    <property type="component" value="Unassembled WGS sequence"/>
</dbReference>
<proteinExistence type="predicted"/>
<evidence type="ECO:0000259" key="3">
    <source>
        <dbReference type="PROSITE" id="PS50125"/>
    </source>
</evidence>